<name>A0A0F9D6A9_9ZZZZ</name>
<keyword evidence="1" id="KW-1133">Transmembrane helix</keyword>
<keyword evidence="1" id="KW-0812">Transmembrane</keyword>
<evidence type="ECO:0000256" key="1">
    <source>
        <dbReference type="SAM" id="Phobius"/>
    </source>
</evidence>
<feature type="transmembrane region" description="Helical" evidence="1">
    <location>
        <begin position="50"/>
        <end position="73"/>
    </location>
</feature>
<reference evidence="2" key="1">
    <citation type="journal article" date="2015" name="Nature">
        <title>Complex archaea that bridge the gap between prokaryotes and eukaryotes.</title>
        <authorList>
            <person name="Spang A."/>
            <person name="Saw J.H."/>
            <person name="Jorgensen S.L."/>
            <person name="Zaremba-Niedzwiedzka K."/>
            <person name="Martijn J."/>
            <person name="Lind A.E."/>
            <person name="van Eijk R."/>
            <person name="Schleper C."/>
            <person name="Guy L."/>
            <person name="Ettema T.J."/>
        </authorList>
    </citation>
    <scope>NUCLEOTIDE SEQUENCE</scope>
</reference>
<dbReference type="AlphaFoldDB" id="A0A0F9D6A9"/>
<dbReference type="EMBL" id="LAZR01030270">
    <property type="protein sequence ID" value="KKL57129.1"/>
    <property type="molecule type" value="Genomic_DNA"/>
</dbReference>
<protein>
    <submittedName>
        <fullName evidence="2">Uncharacterized protein</fullName>
    </submittedName>
</protein>
<organism evidence="2">
    <name type="scientific">marine sediment metagenome</name>
    <dbReference type="NCBI Taxonomy" id="412755"/>
    <lineage>
        <taxon>unclassified sequences</taxon>
        <taxon>metagenomes</taxon>
        <taxon>ecological metagenomes</taxon>
    </lineage>
</organism>
<gene>
    <name evidence="2" type="ORF">LCGC14_2238530</name>
</gene>
<sequence length="74" mass="9005">MLRFRKEWFNPFRDPRRLLRELKESINWLNDLEDTNVEYRKYSRKGSSSIIGLMIQVLLVAILMQVIIEVFLFD</sequence>
<evidence type="ECO:0000313" key="2">
    <source>
        <dbReference type="EMBL" id="KKL57129.1"/>
    </source>
</evidence>
<accession>A0A0F9D6A9</accession>
<comment type="caution">
    <text evidence="2">The sequence shown here is derived from an EMBL/GenBank/DDBJ whole genome shotgun (WGS) entry which is preliminary data.</text>
</comment>
<keyword evidence="1" id="KW-0472">Membrane</keyword>
<proteinExistence type="predicted"/>